<accession>A0A2W5SZE1</accession>
<evidence type="ECO:0000313" key="1">
    <source>
        <dbReference type="EMBL" id="PZR06023.1"/>
    </source>
</evidence>
<reference evidence="1 2" key="1">
    <citation type="submission" date="2017-08" db="EMBL/GenBank/DDBJ databases">
        <title>Infants hospitalized years apart are colonized by the same room-sourced microbial strains.</title>
        <authorList>
            <person name="Brooks B."/>
            <person name="Olm M.R."/>
            <person name="Firek B.A."/>
            <person name="Baker R."/>
            <person name="Thomas B.C."/>
            <person name="Morowitz M.J."/>
            <person name="Banfield J.F."/>
        </authorList>
    </citation>
    <scope>NUCLEOTIDE SEQUENCE [LARGE SCALE GENOMIC DNA]</scope>
    <source>
        <strain evidence="1">S2_003_000_R2_14</strain>
    </source>
</reference>
<dbReference type="Proteomes" id="UP000249061">
    <property type="component" value="Unassembled WGS sequence"/>
</dbReference>
<proteinExistence type="predicted"/>
<gene>
    <name evidence="1" type="ORF">DI536_30830</name>
</gene>
<protein>
    <submittedName>
        <fullName evidence="1">Uncharacterized protein</fullName>
    </submittedName>
</protein>
<sequence length="167" mass="18513">MSGQLCATACAVQQGLIMLTPKATKQTWQDRLREAVKTPELRAAEFEEAATVKRDTREREVISQALERLGALVQEAAGILNEHRPGFGVPRVGGDATLQFEDGRRLEFIGVDGGLAITVRCENNRDIDRLEVFEGALRARDEATTGNVETYFEQQLQLIVGDGRSRR</sequence>
<name>A0A2W5SZE1_9BACT</name>
<evidence type="ECO:0000313" key="2">
    <source>
        <dbReference type="Proteomes" id="UP000249061"/>
    </source>
</evidence>
<comment type="caution">
    <text evidence="1">The sequence shown here is derived from an EMBL/GenBank/DDBJ whole genome shotgun (WGS) entry which is preliminary data.</text>
</comment>
<dbReference type="AlphaFoldDB" id="A0A2W5SZE1"/>
<dbReference type="EMBL" id="QFQP01000040">
    <property type="protein sequence ID" value="PZR06023.1"/>
    <property type="molecule type" value="Genomic_DNA"/>
</dbReference>
<organism evidence="1 2">
    <name type="scientific">Archangium gephyra</name>
    <dbReference type="NCBI Taxonomy" id="48"/>
    <lineage>
        <taxon>Bacteria</taxon>
        <taxon>Pseudomonadati</taxon>
        <taxon>Myxococcota</taxon>
        <taxon>Myxococcia</taxon>
        <taxon>Myxococcales</taxon>
        <taxon>Cystobacterineae</taxon>
        <taxon>Archangiaceae</taxon>
        <taxon>Archangium</taxon>
    </lineage>
</organism>